<feature type="region of interest" description="Disordered" evidence="5">
    <location>
        <begin position="198"/>
        <end position="229"/>
    </location>
</feature>
<keyword evidence="2" id="KW-0132">Cell division</keyword>
<evidence type="ECO:0000256" key="5">
    <source>
        <dbReference type="SAM" id="MobiDB-lite"/>
    </source>
</evidence>
<dbReference type="RefSeq" id="WP_046133978.1">
    <property type="nucleotide sequence ID" value="NZ_FQVC01000014.1"/>
</dbReference>
<protein>
    <submittedName>
        <fullName evidence="7">Condensin subunit ScpB</fullName>
    </submittedName>
    <submittedName>
        <fullName evidence="6">Transcriptional regulator</fullName>
    </submittedName>
</protein>
<dbReference type="Gene3D" id="1.10.10.10">
    <property type="entry name" value="Winged helix-like DNA-binding domain superfamily/Winged helix DNA-binding domain"/>
    <property type="match status" value="2"/>
</dbReference>
<proteinExistence type="predicted"/>
<evidence type="ECO:0000256" key="2">
    <source>
        <dbReference type="ARBA" id="ARBA00022618"/>
    </source>
</evidence>
<evidence type="ECO:0000256" key="3">
    <source>
        <dbReference type="ARBA" id="ARBA00022829"/>
    </source>
</evidence>
<dbReference type="Proteomes" id="UP000033608">
    <property type="component" value="Unassembled WGS sequence"/>
</dbReference>
<dbReference type="PIRSF" id="PIRSF019345">
    <property type="entry name" value="ScpB"/>
    <property type="match status" value="1"/>
</dbReference>
<keyword evidence="3" id="KW-0159">Chromosome partition</keyword>
<dbReference type="PANTHER" id="PTHR34298:SF2">
    <property type="entry name" value="SEGREGATION AND CONDENSATION PROTEIN B"/>
    <property type="match status" value="1"/>
</dbReference>
<evidence type="ECO:0000313" key="9">
    <source>
        <dbReference type="Proteomes" id="UP000184533"/>
    </source>
</evidence>
<dbReference type="GO" id="GO:0051301">
    <property type="term" value="P:cell division"/>
    <property type="evidence" value="ECO:0007669"/>
    <property type="project" value="UniProtKB-KW"/>
</dbReference>
<reference evidence="7 9" key="2">
    <citation type="submission" date="2016-11" db="EMBL/GenBank/DDBJ databases">
        <authorList>
            <person name="Jaros S."/>
            <person name="Januszkiewicz K."/>
            <person name="Wedrychowicz H."/>
        </authorList>
    </citation>
    <scope>NUCLEOTIDE SEQUENCE [LARGE SCALE GENOMIC DNA]</scope>
    <source>
        <strain evidence="7 9">DSM 17137</strain>
    </source>
</reference>
<gene>
    <name evidence="7" type="ORF">SAMN02745223_03567</name>
    <name evidence="6" type="ORF">VW29_03680</name>
</gene>
<evidence type="ECO:0000313" key="7">
    <source>
        <dbReference type="EMBL" id="SHF80119.1"/>
    </source>
</evidence>
<dbReference type="Proteomes" id="UP000184533">
    <property type="component" value="Unassembled WGS sequence"/>
</dbReference>
<name>A0A0F5LV52_9HYPH</name>
<sequence>MARRKRTGAEPPIFDAELADMPADLRWREWMNRVEAVLFAAPRPVEREALARIVGREASIDLLIDDIREALRGKPYDVVSIAGGWAFRTRTAYADAIAASAAAPDRGVNLTQNEAMVLVSIAYHQPVTRAGVSEILGREVSRDVIGALRDKNMITAGPRSPTAGAPFTYVTTRGFLEHFGLKTLRDLPDLEAMQDAGLLSGGHGAESRRQLQHPPSYVGGTETTPADED</sequence>
<dbReference type="InterPro" id="IPR036390">
    <property type="entry name" value="WH_DNA-bd_sf"/>
</dbReference>
<organism evidence="6 8">
    <name type="scientific">Devosia limi DSM 17137</name>
    <dbReference type="NCBI Taxonomy" id="1121477"/>
    <lineage>
        <taxon>Bacteria</taxon>
        <taxon>Pseudomonadati</taxon>
        <taxon>Pseudomonadota</taxon>
        <taxon>Alphaproteobacteria</taxon>
        <taxon>Hyphomicrobiales</taxon>
        <taxon>Devosiaceae</taxon>
        <taxon>Devosia</taxon>
    </lineage>
</organism>
<dbReference type="EMBL" id="LAJF01000040">
    <property type="protein sequence ID" value="KKB86166.1"/>
    <property type="molecule type" value="Genomic_DNA"/>
</dbReference>
<keyword evidence="8" id="KW-1185">Reference proteome</keyword>
<dbReference type="OrthoDB" id="9806226at2"/>
<dbReference type="GO" id="GO:0051304">
    <property type="term" value="P:chromosome separation"/>
    <property type="evidence" value="ECO:0007669"/>
    <property type="project" value="InterPro"/>
</dbReference>
<dbReference type="PATRIC" id="fig|1121477.3.peg.1804"/>
<dbReference type="SUPFAM" id="SSF46785">
    <property type="entry name" value="Winged helix' DNA-binding domain"/>
    <property type="match status" value="2"/>
</dbReference>
<evidence type="ECO:0000313" key="8">
    <source>
        <dbReference type="Proteomes" id="UP000033608"/>
    </source>
</evidence>
<dbReference type="InterPro" id="IPR005234">
    <property type="entry name" value="ScpB_csome_segregation"/>
</dbReference>
<dbReference type="InterPro" id="IPR036388">
    <property type="entry name" value="WH-like_DNA-bd_sf"/>
</dbReference>
<dbReference type="STRING" id="1121477.SAMN02745223_03567"/>
<dbReference type="AlphaFoldDB" id="A0A0F5LV52"/>
<keyword evidence="4" id="KW-0131">Cell cycle</keyword>
<keyword evidence="1" id="KW-0963">Cytoplasm</keyword>
<dbReference type="Pfam" id="PF04079">
    <property type="entry name" value="SMC_ScpB"/>
    <property type="match status" value="1"/>
</dbReference>
<dbReference type="PANTHER" id="PTHR34298">
    <property type="entry name" value="SEGREGATION AND CONDENSATION PROTEIN B"/>
    <property type="match status" value="1"/>
</dbReference>
<evidence type="ECO:0000313" key="6">
    <source>
        <dbReference type="EMBL" id="KKB86166.1"/>
    </source>
</evidence>
<accession>A0A0F5LV52</accession>
<dbReference type="EMBL" id="FQVC01000014">
    <property type="protein sequence ID" value="SHF80119.1"/>
    <property type="molecule type" value="Genomic_DNA"/>
</dbReference>
<reference evidence="6 8" key="1">
    <citation type="submission" date="2015-03" db="EMBL/GenBank/DDBJ databases">
        <authorList>
            <person name="Hassan Y.I."/>
            <person name="Lepp D."/>
            <person name="Zhou T."/>
        </authorList>
    </citation>
    <scope>NUCLEOTIDE SEQUENCE [LARGE SCALE GENOMIC DNA]</scope>
    <source>
        <strain evidence="6 8">DSM 17137</strain>
    </source>
</reference>
<evidence type="ECO:0000256" key="4">
    <source>
        <dbReference type="ARBA" id="ARBA00023306"/>
    </source>
</evidence>
<evidence type="ECO:0000256" key="1">
    <source>
        <dbReference type="ARBA" id="ARBA00022490"/>
    </source>
</evidence>